<accession>A0ACB8X775</accession>
<gene>
    <name evidence="1" type="ORF">L3Q82_004028</name>
</gene>
<evidence type="ECO:0000313" key="2">
    <source>
        <dbReference type="Proteomes" id="UP000831701"/>
    </source>
</evidence>
<dbReference type="EMBL" id="CM041532">
    <property type="protein sequence ID" value="KAI3375730.1"/>
    <property type="molecule type" value="Genomic_DNA"/>
</dbReference>
<name>A0ACB8X775_9TELE</name>
<comment type="caution">
    <text evidence="1">The sequence shown here is derived from an EMBL/GenBank/DDBJ whole genome shotgun (WGS) entry which is preliminary data.</text>
</comment>
<evidence type="ECO:0000313" key="1">
    <source>
        <dbReference type="EMBL" id="KAI3375730.1"/>
    </source>
</evidence>
<sequence>MPSPDPQSTCGLVVGQTPINPQAPCGGYRAGPVFHDQDENRIVPPESEGRLSAEFSSPVPWRTQGGSHPPPAPCHCEELTNYLSDFGLGDGRVHLRDPSLRFLIGRQVGGIEEILKVFLPPPSDNVPSRGQQLPTCTVNSVGRVLLPPSEAPDGLPESFRGRPIVLLHGLTELLPDLSFCLQDRPGLRLHGLLGLPVPVNCVRSPTGQHGPIGLLLQPETASLTSGVHHRVRGIACHDRHQRPCVHNFEPATASTTMEAENMVHSDSMSPASLGICEKLFRRWELKTSLTEGSARRSQQTLTIRLGLPGLSNFLLCQRIQLTTRSGGDRLTTQPLSLPECPRRYGRRSDETTTKSIIADLRPRVSWCHACTDGHPYVMLEHMVFVMDKL</sequence>
<dbReference type="Proteomes" id="UP000831701">
    <property type="component" value="Chromosome 2"/>
</dbReference>
<organism evidence="1 2">
    <name type="scientific">Scortum barcoo</name>
    <name type="common">barcoo grunter</name>
    <dbReference type="NCBI Taxonomy" id="214431"/>
    <lineage>
        <taxon>Eukaryota</taxon>
        <taxon>Metazoa</taxon>
        <taxon>Chordata</taxon>
        <taxon>Craniata</taxon>
        <taxon>Vertebrata</taxon>
        <taxon>Euteleostomi</taxon>
        <taxon>Actinopterygii</taxon>
        <taxon>Neopterygii</taxon>
        <taxon>Teleostei</taxon>
        <taxon>Neoteleostei</taxon>
        <taxon>Acanthomorphata</taxon>
        <taxon>Eupercaria</taxon>
        <taxon>Centrarchiformes</taxon>
        <taxon>Terapontoidei</taxon>
        <taxon>Terapontidae</taxon>
        <taxon>Scortum</taxon>
    </lineage>
</organism>
<reference evidence="1" key="1">
    <citation type="submission" date="2022-04" db="EMBL/GenBank/DDBJ databases">
        <title>Jade perch genome.</title>
        <authorList>
            <person name="Chao B."/>
        </authorList>
    </citation>
    <scope>NUCLEOTIDE SEQUENCE</scope>
    <source>
        <strain evidence="1">CB-2022</strain>
    </source>
</reference>
<keyword evidence="2" id="KW-1185">Reference proteome</keyword>
<protein>
    <submittedName>
        <fullName evidence="1">Uncharacterized protein</fullName>
    </submittedName>
</protein>
<proteinExistence type="predicted"/>